<dbReference type="Gene3D" id="3.40.50.720">
    <property type="entry name" value="NAD(P)-binding Rossmann-like Domain"/>
    <property type="match status" value="1"/>
</dbReference>
<feature type="domain" description="THIF-type NAD/FAD binding fold" evidence="14">
    <location>
        <begin position="12"/>
        <end position="247"/>
    </location>
</feature>
<dbReference type="EC" id="2.7.7.80" evidence="9"/>
<dbReference type="Pfam" id="PF00899">
    <property type="entry name" value="ThiF"/>
    <property type="match status" value="1"/>
</dbReference>
<evidence type="ECO:0000256" key="4">
    <source>
        <dbReference type="ARBA" id="ARBA00022741"/>
    </source>
</evidence>
<sequence>MAELNESLQERYSRQIRLPAFGKAAQQKLVDARVLIIGMGGLGSPASLYLASAGVGHLVLSDFDRVELSNLQRQIVHREESIGEPKAISARQTLVSVNSSIRVTAIDWQLDDNELEEQIAAADVVLDCSDNFETRFQVNASCFRHKTPLVSGAAIRMEGQLASFDPNRDTSPCYHCLYGDESGFAETCALEGVLSPVVGVIGTLQALEAVKLITGVGETLVGKLLLFDALGGGFREMRLPKDPGCSVCSY</sequence>
<dbReference type="GO" id="GO:0008146">
    <property type="term" value="F:sulfotransferase activity"/>
    <property type="evidence" value="ECO:0007669"/>
    <property type="project" value="TreeGrafter"/>
</dbReference>
<dbReference type="NCBIfam" id="NF004281">
    <property type="entry name" value="PRK05690.1"/>
    <property type="match status" value="1"/>
</dbReference>
<evidence type="ECO:0000256" key="6">
    <source>
        <dbReference type="ARBA" id="ARBA00052218"/>
    </source>
</evidence>
<evidence type="ECO:0000256" key="11">
    <source>
        <dbReference type="ARBA" id="ARBA00075110"/>
    </source>
</evidence>
<protein>
    <recommendedName>
        <fullName evidence="10">Molybdopterin-synthase adenylyltransferase</fullName>
        <ecNumber evidence="9">2.7.7.80</ecNumber>
    </recommendedName>
    <alternativeName>
        <fullName evidence="13">MoaD protein adenylase</fullName>
    </alternativeName>
    <alternativeName>
        <fullName evidence="11">Molybdopterin-converting factor subunit 1 adenylase</fullName>
    </alternativeName>
    <alternativeName>
        <fullName evidence="12">Sulfur carrier protein MoaD adenylyltransferase</fullName>
    </alternativeName>
</protein>
<dbReference type="GO" id="GO:0061605">
    <property type="term" value="F:molybdopterin-synthase adenylyltransferase activity"/>
    <property type="evidence" value="ECO:0007669"/>
    <property type="project" value="UniProtKB-EC"/>
</dbReference>
<evidence type="ECO:0000256" key="7">
    <source>
        <dbReference type="ARBA" id="ARBA00055169"/>
    </source>
</evidence>
<dbReference type="GO" id="GO:0005829">
    <property type="term" value="C:cytosol"/>
    <property type="evidence" value="ECO:0007669"/>
    <property type="project" value="TreeGrafter"/>
</dbReference>
<comment type="pathway">
    <text evidence="1">Cofactor biosynthesis; molybdopterin biosynthesis.</text>
</comment>
<evidence type="ECO:0000256" key="8">
    <source>
        <dbReference type="ARBA" id="ARBA00063809"/>
    </source>
</evidence>
<dbReference type="GO" id="GO:0004792">
    <property type="term" value="F:thiosulfate-cyanide sulfurtransferase activity"/>
    <property type="evidence" value="ECO:0007669"/>
    <property type="project" value="TreeGrafter"/>
</dbReference>
<dbReference type="EMBL" id="MPNX01000021">
    <property type="protein sequence ID" value="OOY34153.1"/>
    <property type="molecule type" value="Genomic_DNA"/>
</dbReference>
<evidence type="ECO:0000256" key="12">
    <source>
        <dbReference type="ARBA" id="ARBA00075328"/>
    </source>
</evidence>
<dbReference type="STRING" id="2340.JV46_05890"/>
<dbReference type="CDD" id="cd00757">
    <property type="entry name" value="ThiF_MoeB_HesA_family"/>
    <property type="match status" value="1"/>
</dbReference>
<evidence type="ECO:0000259" key="14">
    <source>
        <dbReference type="Pfam" id="PF00899"/>
    </source>
</evidence>
<dbReference type="RefSeq" id="WP_043117433.1">
    <property type="nucleotide sequence ID" value="NZ_JRAA01000002.1"/>
</dbReference>
<evidence type="ECO:0000256" key="9">
    <source>
        <dbReference type="ARBA" id="ARBA00066884"/>
    </source>
</evidence>
<keyword evidence="16" id="KW-0548">Nucleotidyltransferase</keyword>
<evidence type="ECO:0000313" key="15">
    <source>
        <dbReference type="EMBL" id="KHF25218.1"/>
    </source>
</evidence>
<evidence type="ECO:0000313" key="18">
    <source>
        <dbReference type="Proteomes" id="UP000190962"/>
    </source>
</evidence>
<dbReference type="SUPFAM" id="SSF69572">
    <property type="entry name" value="Activating enzymes of the ubiquitin-like proteins"/>
    <property type="match status" value="1"/>
</dbReference>
<dbReference type="InterPro" id="IPR035985">
    <property type="entry name" value="Ubiquitin-activating_enz"/>
</dbReference>
<dbReference type="FunFam" id="3.40.50.720:FF:000033">
    <property type="entry name" value="Adenylyltransferase and sulfurtransferase MOCS3"/>
    <property type="match status" value="1"/>
</dbReference>
<dbReference type="EMBL" id="JRAA01000002">
    <property type="protein sequence ID" value="KHF25218.1"/>
    <property type="molecule type" value="Genomic_DNA"/>
</dbReference>
<dbReference type="GO" id="GO:0005524">
    <property type="term" value="F:ATP binding"/>
    <property type="evidence" value="ECO:0007669"/>
    <property type="project" value="UniProtKB-KW"/>
</dbReference>
<evidence type="ECO:0000313" key="17">
    <source>
        <dbReference type="Proteomes" id="UP000030856"/>
    </source>
</evidence>
<keyword evidence="4" id="KW-0547">Nucleotide-binding</keyword>
<dbReference type="eggNOG" id="COG0476">
    <property type="taxonomic scope" value="Bacteria"/>
</dbReference>
<evidence type="ECO:0000256" key="2">
    <source>
        <dbReference type="ARBA" id="ARBA00009919"/>
    </source>
</evidence>
<comment type="subunit">
    <text evidence="8">Homodimer. Forms a stable heterotetrameric complex of 2 MoeB and 2 MoaD during adenylation of MoaD.</text>
</comment>
<proteinExistence type="inferred from homology"/>
<evidence type="ECO:0000256" key="5">
    <source>
        <dbReference type="ARBA" id="ARBA00022840"/>
    </source>
</evidence>
<comment type="caution">
    <text evidence="15">The sequence shown here is derived from an EMBL/GenBank/DDBJ whole genome shotgun (WGS) entry which is preliminary data.</text>
</comment>
<reference evidence="16 18" key="2">
    <citation type="submission" date="2016-11" db="EMBL/GenBank/DDBJ databases">
        <title>Mixed transmission modes and dynamic genome evolution in an obligate animal-bacterial symbiosis.</title>
        <authorList>
            <person name="Russell S.L."/>
            <person name="Corbett-Detig R.B."/>
            <person name="Cavanaugh C.M."/>
        </authorList>
    </citation>
    <scope>NUCLEOTIDE SEQUENCE [LARGE SCALE GENOMIC DNA]</scope>
    <source>
        <strain evidence="16">MA-KB16</strain>
    </source>
</reference>
<organism evidence="15 17">
    <name type="scientific">Solemya velum gill symbiont</name>
    <dbReference type="NCBI Taxonomy" id="2340"/>
    <lineage>
        <taxon>Bacteria</taxon>
        <taxon>Pseudomonadati</taxon>
        <taxon>Pseudomonadota</taxon>
        <taxon>Gammaproteobacteria</taxon>
        <taxon>sulfur-oxidizing symbionts</taxon>
    </lineage>
</organism>
<evidence type="ECO:0000256" key="1">
    <source>
        <dbReference type="ARBA" id="ARBA00005046"/>
    </source>
</evidence>
<dbReference type="Proteomes" id="UP000030856">
    <property type="component" value="Unassembled WGS sequence"/>
</dbReference>
<dbReference type="InterPro" id="IPR000594">
    <property type="entry name" value="ThiF_NAD_FAD-bd"/>
</dbReference>
<evidence type="ECO:0000256" key="10">
    <source>
        <dbReference type="ARBA" id="ARBA00073635"/>
    </source>
</evidence>
<evidence type="ECO:0000313" key="16">
    <source>
        <dbReference type="EMBL" id="OOY34153.1"/>
    </source>
</evidence>
<keyword evidence="5" id="KW-0067">ATP-binding</keyword>
<evidence type="ECO:0000256" key="13">
    <source>
        <dbReference type="ARBA" id="ARBA00078531"/>
    </source>
</evidence>
<dbReference type="PANTHER" id="PTHR10953">
    <property type="entry name" value="UBIQUITIN-ACTIVATING ENZYME E1"/>
    <property type="match status" value="1"/>
</dbReference>
<dbReference type="GO" id="GO:0008641">
    <property type="term" value="F:ubiquitin-like modifier activating enzyme activity"/>
    <property type="evidence" value="ECO:0007669"/>
    <property type="project" value="InterPro"/>
</dbReference>
<comment type="similarity">
    <text evidence="2">Belongs to the HesA/MoeB/ThiF family.</text>
</comment>
<name>A0A0B0H4S6_SOVGS</name>
<comment type="catalytic activity">
    <reaction evidence="6">
        <text>[molybdopterin-synthase sulfur-carrier protein]-C-terminal Gly-Gly + ATP + H(+) = [molybdopterin-synthase sulfur-carrier protein]-C-terminal Gly-Gly-AMP + diphosphate</text>
        <dbReference type="Rhea" id="RHEA:43616"/>
        <dbReference type="Rhea" id="RHEA-COMP:12159"/>
        <dbReference type="Rhea" id="RHEA-COMP:12202"/>
        <dbReference type="ChEBI" id="CHEBI:15378"/>
        <dbReference type="ChEBI" id="CHEBI:30616"/>
        <dbReference type="ChEBI" id="CHEBI:33019"/>
        <dbReference type="ChEBI" id="CHEBI:90618"/>
        <dbReference type="ChEBI" id="CHEBI:90778"/>
        <dbReference type="EC" id="2.7.7.80"/>
    </reaction>
</comment>
<dbReference type="InterPro" id="IPR045886">
    <property type="entry name" value="ThiF/MoeB/HesA"/>
</dbReference>
<keyword evidence="17" id="KW-1185">Reference proteome</keyword>
<dbReference type="OrthoDB" id="9804286at2"/>
<evidence type="ECO:0000256" key="3">
    <source>
        <dbReference type="ARBA" id="ARBA00022679"/>
    </source>
</evidence>
<accession>A0A0B0H4S6</accession>
<keyword evidence="3 16" id="KW-0808">Transferase</keyword>
<gene>
    <name evidence="16" type="ORF">BOV88_11670</name>
    <name evidence="15" type="ORF">JV46_05890</name>
</gene>
<dbReference type="PANTHER" id="PTHR10953:SF194">
    <property type="entry name" value="MOLYBDOPTERIN-SYNTHASE ADENYLYLTRANSFERASE"/>
    <property type="match status" value="1"/>
</dbReference>
<dbReference type="Proteomes" id="UP000190962">
    <property type="component" value="Unassembled WGS sequence"/>
</dbReference>
<dbReference type="AlphaFoldDB" id="A0A0B0H4S6"/>
<comment type="function">
    <text evidence="7">Catalyzes the adenylation by ATP of the carboxyl group of the C-terminal glycine of sulfur carrier protein MoaD.</text>
</comment>
<reference evidence="15 17" key="1">
    <citation type="journal article" date="2014" name="BMC Genomics">
        <title>The genome of the intracellular bacterium of the coastal bivalve, Solemya velum: a blueprint for thriving in and out of symbiosis.</title>
        <authorList>
            <person name="Dmytrenko O."/>
            <person name="Russell S.L."/>
            <person name="Loo W.T."/>
            <person name="Fontanez K.M."/>
            <person name="Liao L."/>
            <person name="Roeselers G."/>
            <person name="Sharma R."/>
            <person name="Stewart F.J."/>
            <person name="Newton I.L."/>
            <person name="Woyke T."/>
            <person name="Wu D."/>
            <person name="Lang J.M."/>
            <person name="Eisen J.A."/>
            <person name="Cavanaugh C.M."/>
        </authorList>
    </citation>
    <scope>NUCLEOTIDE SEQUENCE [LARGE SCALE GENOMIC DNA]</scope>
    <source>
        <strain evidence="15 17">WH</strain>
    </source>
</reference>
<dbReference type="PATRIC" id="fig|2340.3.peg.1845"/>